<organism evidence="2 4">
    <name type="scientific">Mesorhabditis spiculigera</name>
    <dbReference type="NCBI Taxonomy" id="96644"/>
    <lineage>
        <taxon>Eukaryota</taxon>
        <taxon>Metazoa</taxon>
        <taxon>Ecdysozoa</taxon>
        <taxon>Nematoda</taxon>
        <taxon>Chromadorea</taxon>
        <taxon>Rhabditida</taxon>
        <taxon>Rhabditina</taxon>
        <taxon>Rhabditomorpha</taxon>
        <taxon>Rhabditoidea</taxon>
        <taxon>Rhabditidae</taxon>
        <taxon>Mesorhabditinae</taxon>
        <taxon>Mesorhabditis</taxon>
    </lineage>
</organism>
<keyword evidence="1" id="KW-1133">Transmembrane helix</keyword>
<feature type="non-terminal residue" evidence="2">
    <location>
        <position position="1"/>
    </location>
</feature>
<comment type="caution">
    <text evidence="2">The sequence shown here is derived from an EMBL/GenBank/DDBJ whole genome shotgun (WGS) entry which is preliminary data.</text>
</comment>
<feature type="transmembrane region" description="Helical" evidence="1">
    <location>
        <begin position="6"/>
        <end position="27"/>
    </location>
</feature>
<protein>
    <recommendedName>
        <fullName evidence="5">NADH dehydrogenase [ubiquinone] 1 alpha subcomplex subunit 1</fullName>
    </recommendedName>
</protein>
<evidence type="ECO:0000313" key="3">
    <source>
        <dbReference type="EMBL" id="CAJ0573634.1"/>
    </source>
</evidence>
<evidence type="ECO:0000313" key="2">
    <source>
        <dbReference type="EMBL" id="CAJ0561369.1"/>
    </source>
</evidence>
<dbReference type="EMBL" id="CATQJA010002621">
    <property type="protein sequence ID" value="CAJ0573634.1"/>
    <property type="molecule type" value="Genomic_DNA"/>
</dbReference>
<gene>
    <name evidence="3" type="ORF">MSPICULIGERA_LOCUS11987</name>
    <name evidence="2" type="ORF">MSPICULIGERA_LOCUS1811</name>
</gene>
<keyword evidence="4" id="KW-1185">Reference proteome</keyword>
<evidence type="ECO:0000313" key="4">
    <source>
        <dbReference type="Proteomes" id="UP001177023"/>
    </source>
</evidence>
<proteinExistence type="predicted"/>
<evidence type="ECO:0008006" key="5">
    <source>
        <dbReference type="Google" id="ProtNLM"/>
    </source>
</evidence>
<name>A0AA36C7B8_9BILA</name>
<keyword evidence="1" id="KW-0812">Transmembrane</keyword>
<dbReference type="Proteomes" id="UP001177023">
    <property type="component" value="Unassembled WGS sequence"/>
</dbReference>
<accession>A0AA36C7B8</accession>
<keyword evidence="1" id="KW-0472">Membrane</keyword>
<dbReference type="EMBL" id="CATQJA010000549">
    <property type="protein sequence ID" value="CAJ0561369.1"/>
    <property type="molecule type" value="Genomic_DNA"/>
</dbReference>
<evidence type="ECO:0000256" key="1">
    <source>
        <dbReference type="SAM" id="Phobius"/>
    </source>
</evidence>
<reference evidence="2" key="1">
    <citation type="submission" date="2023-06" db="EMBL/GenBank/DDBJ databases">
        <authorList>
            <person name="Delattre M."/>
        </authorList>
    </citation>
    <scope>NUCLEOTIDE SEQUENCE</scope>
    <source>
        <strain evidence="2">AF72</strain>
    </source>
</reference>
<dbReference type="Pfam" id="PF15879">
    <property type="entry name" value="MWFE"/>
    <property type="match status" value="1"/>
</dbReference>
<dbReference type="InterPro" id="IPR017384">
    <property type="entry name" value="NADH_Ub_cplx-1_asu_su-1"/>
</dbReference>
<dbReference type="AlphaFoldDB" id="A0AA36C7B8"/>
<sequence>MWFEQVYSGGITLAFVAAACYLSYPFNKWDVGRAYRRNYGTNQRVALTKRDHRLTGNQYVIADLDSIKG</sequence>